<keyword evidence="4" id="KW-0902">Two-component regulatory system</keyword>
<evidence type="ECO:0000256" key="6">
    <source>
        <dbReference type="ARBA" id="ARBA00023125"/>
    </source>
</evidence>
<evidence type="ECO:0000259" key="10">
    <source>
        <dbReference type="PROSITE" id="PS50110"/>
    </source>
</evidence>
<dbReference type="InterPro" id="IPR020449">
    <property type="entry name" value="Tscrpt_reg_AraC-type_HTH"/>
</dbReference>
<dbReference type="InterPro" id="IPR001789">
    <property type="entry name" value="Sig_transdc_resp-reg_receiver"/>
</dbReference>
<keyword evidence="3 8" id="KW-0597">Phosphoprotein</keyword>
<comment type="caution">
    <text evidence="11">The sequence shown here is derived from an EMBL/GenBank/DDBJ whole genome shotgun (WGS) entry which is preliminary data.</text>
</comment>
<protein>
    <submittedName>
        <fullName evidence="11">Response regulator</fullName>
    </submittedName>
</protein>
<evidence type="ECO:0000256" key="1">
    <source>
        <dbReference type="ARBA" id="ARBA00004496"/>
    </source>
</evidence>
<evidence type="ECO:0000313" key="12">
    <source>
        <dbReference type="Proteomes" id="UP001596105"/>
    </source>
</evidence>
<reference evidence="12" key="1">
    <citation type="journal article" date="2019" name="Int. J. Syst. Evol. Microbiol.">
        <title>The Global Catalogue of Microorganisms (GCM) 10K type strain sequencing project: providing services to taxonomists for standard genome sequencing and annotation.</title>
        <authorList>
            <consortium name="The Broad Institute Genomics Platform"/>
            <consortium name="The Broad Institute Genome Sequencing Center for Infectious Disease"/>
            <person name="Wu L."/>
            <person name="Ma J."/>
        </authorList>
    </citation>
    <scope>NUCLEOTIDE SEQUENCE [LARGE SCALE GENOMIC DNA]</scope>
    <source>
        <strain evidence="12">CCUG 57113</strain>
    </source>
</reference>
<dbReference type="InterPro" id="IPR051552">
    <property type="entry name" value="HptR"/>
</dbReference>
<evidence type="ECO:0000259" key="9">
    <source>
        <dbReference type="PROSITE" id="PS01124"/>
    </source>
</evidence>
<dbReference type="SUPFAM" id="SSF52172">
    <property type="entry name" value="CheY-like"/>
    <property type="match status" value="1"/>
</dbReference>
<dbReference type="PROSITE" id="PS01124">
    <property type="entry name" value="HTH_ARAC_FAMILY_2"/>
    <property type="match status" value="1"/>
</dbReference>
<dbReference type="PANTHER" id="PTHR42713:SF3">
    <property type="entry name" value="TRANSCRIPTIONAL REGULATORY PROTEIN HPTR"/>
    <property type="match status" value="1"/>
</dbReference>
<name>A0ABW0LRH0_9BACL</name>
<dbReference type="Gene3D" id="3.40.50.2300">
    <property type="match status" value="1"/>
</dbReference>
<dbReference type="InterPro" id="IPR018062">
    <property type="entry name" value="HTH_AraC-typ_CS"/>
</dbReference>
<dbReference type="PROSITE" id="PS50110">
    <property type="entry name" value="RESPONSE_REGULATORY"/>
    <property type="match status" value="1"/>
</dbReference>
<dbReference type="RefSeq" id="WP_209750049.1">
    <property type="nucleotide sequence ID" value="NZ_JBHSMH010000015.1"/>
</dbReference>
<keyword evidence="5" id="KW-0805">Transcription regulation</keyword>
<feature type="domain" description="HTH araC/xylS-type" evidence="9">
    <location>
        <begin position="398"/>
        <end position="495"/>
    </location>
</feature>
<dbReference type="Pfam" id="PF00072">
    <property type="entry name" value="Response_reg"/>
    <property type="match status" value="1"/>
</dbReference>
<evidence type="ECO:0000256" key="5">
    <source>
        <dbReference type="ARBA" id="ARBA00023015"/>
    </source>
</evidence>
<comment type="subcellular location">
    <subcellularLocation>
        <location evidence="1">Cytoplasm</location>
    </subcellularLocation>
</comment>
<dbReference type="PRINTS" id="PR00032">
    <property type="entry name" value="HTHARAC"/>
</dbReference>
<dbReference type="Pfam" id="PF12833">
    <property type="entry name" value="HTH_18"/>
    <property type="match status" value="1"/>
</dbReference>
<feature type="modified residue" description="4-aspartylphosphate" evidence="8">
    <location>
        <position position="55"/>
    </location>
</feature>
<dbReference type="SMART" id="SM00342">
    <property type="entry name" value="HTH_ARAC"/>
    <property type="match status" value="1"/>
</dbReference>
<dbReference type="CDD" id="cd17536">
    <property type="entry name" value="REC_YesN-like"/>
    <property type="match status" value="1"/>
</dbReference>
<organism evidence="11 12">
    <name type="scientific">Cohnella suwonensis</name>
    <dbReference type="NCBI Taxonomy" id="696072"/>
    <lineage>
        <taxon>Bacteria</taxon>
        <taxon>Bacillati</taxon>
        <taxon>Bacillota</taxon>
        <taxon>Bacilli</taxon>
        <taxon>Bacillales</taxon>
        <taxon>Paenibacillaceae</taxon>
        <taxon>Cohnella</taxon>
    </lineage>
</organism>
<dbReference type="SUPFAM" id="SSF46689">
    <property type="entry name" value="Homeodomain-like"/>
    <property type="match status" value="2"/>
</dbReference>
<evidence type="ECO:0000256" key="7">
    <source>
        <dbReference type="ARBA" id="ARBA00023163"/>
    </source>
</evidence>
<evidence type="ECO:0000256" key="8">
    <source>
        <dbReference type="PROSITE-ProRule" id="PRU00169"/>
    </source>
</evidence>
<proteinExistence type="predicted"/>
<dbReference type="InterPro" id="IPR011006">
    <property type="entry name" value="CheY-like_superfamily"/>
</dbReference>
<evidence type="ECO:0000256" key="3">
    <source>
        <dbReference type="ARBA" id="ARBA00022553"/>
    </source>
</evidence>
<dbReference type="InterPro" id="IPR018060">
    <property type="entry name" value="HTH_AraC"/>
</dbReference>
<keyword evidence="2" id="KW-0963">Cytoplasm</keyword>
<accession>A0ABW0LRH0</accession>
<keyword evidence="6" id="KW-0238">DNA-binding</keyword>
<dbReference type="Proteomes" id="UP001596105">
    <property type="component" value="Unassembled WGS sequence"/>
</dbReference>
<keyword evidence="12" id="KW-1185">Reference proteome</keyword>
<evidence type="ECO:0000256" key="4">
    <source>
        <dbReference type="ARBA" id="ARBA00023012"/>
    </source>
</evidence>
<sequence>MLKAVLFDDEYIVLEALGALVDWGGLGIELVGTAGDGISALAMFRSVRPDIVLTDIRMPGIDGLQLVGEILKEAPDTWCIVFSGFNEFEYVKRAIQLGVADYVEKPITEASIEKALRKVLGHIGRQNETRALERKWEDSRQELLDKAVRELLLFGIEAEPKWRESFGPQAEQVVGITVWVSAEEFALPDNPAYRTVYLRNGQETAAVVFHLMELSNTYWDDVANDFENAGNVIGIGKTYADMADAPHSYKEAQRALKSALFLQVKGVVPFGELGGLMTSPEELSEREEAIILGMRSGNKALLMDQVDRFVGWIQSAKLDPDVAEREMLKLIYLALEAAKESGTTSGQSSASQERYMPHVEIREMAAKGKLAEWFREQIQAIADSVMDVREHTKHAAVEKARLYIERNVSRDVSLQEVAEHVGLNATYLSVVFKEAVGETYIKFLTRYRMELAKTMLRKGFKVNEVSEKVGYLTHRHFTEVFKKYTGLTPGQYKDTRA</sequence>
<feature type="domain" description="Response regulatory" evidence="10">
    <location>
        <begin position="3"/>
        <end position="120"/>
    </location>
</feature>
<dbReference type="PANTHER" id="PTHR42713">
    <property type="entry name" value="HISTIDINE KINASE-RELATED"/>
    <property type="match status" value="1"/>
</dbReference>
<gene>
    <name evidence="11" type="ORF">ACFPPD_07165</name>
</gene>
<evidence type="ECO:0000256" key="2">
    <source>
        <dbReference type="ARBA" id="ARBA00022490"/>
    </source>
</evidence>
<keyword evidence="7" id="KW-0804">Transcription</keyword>
<dbReference type="SMART" id="SM00448">
    <property type="entry name" value="REC"/>
    <property type="match status" value="1"/>
</dbReference>
<evidence type="ECO:0000313" key="11">
    <source>
        <dbReference type="EMBL" id="MFC5468495.1"/>
    </source>
</evidence>
<dbReference type="Gene3D" id="1.10.10.60">
    <property type="entry name" value="Homeodomain-like"/>
    <property type="match status" value="2"/>
</dbReference>
<dbReference type="EMBL" id="JBHSMH010000015">
    <property type="protein sequence ID" value="MFC5468495.1"/>
    <property type="molecule type" value="Genomic_DNA"/>
</dbReference>
<dbReference type="PROSITE" id="PS00041">
    <property type="entry name" value="HTH_ARAC_FAMILY_1"/>
    <property type="match status" value="1"/>
</dbReference>
<dbReference type="InterPro" id="IPR009057">
    <property type="entry name" value="Homeodomain-like_sf"/>
</dbReference>